<evidence type="ECO:0000256" key="6">
    <source>
        <dbReference type="SAM" id="Phobius"/>
    </source>
</evidence>
<comment type="caution">
    <text evidence="8">The sequence shown here is derived from an EMBL/GenBank/DDBJ whole genome shotgun (WGS) entry which is preliminary data.</text>
</comment>
<sequence length="314" mass="31538">MGGPPQVMTHGRAVTGGLLVTVAACVLAWALAFPGASLPAALVRAVADGAAVVTIGLTVVPALDGPRYRDELLRRGTTPLLAAPTMWLAAELVRLVLATAEAAGRSAGNVGLHTVWDFSVETAPGRAALVTIAAAAVVAIAAGLAPRTAPVAAVTAGVAAIGVVGHPLTGHLGEDALGGIAVAVHTLAAAMWCGVLTALVLTVSHRGQWARVLPRFSQLSLASVCVLLIGGVVAGLAVLETPAQLVTTGWGRVLSAKLALTVVLLALAWRNRASWLPDARAHRATAGLSRARAYTELGLMAVTLAAAATLAVTA</sequence>
<dbReference type="PATRIC" id="fig|1807.13.peg.3741"/>
<comment type="subcellular location">
    <subcellularLocation>
        <location evidence="1">Cell membrane</location>
        <topology evidence="1">Multi-pass membrane protein</topology>
    </subcellularLocation>
</comment>
<accession>A0A0M2K3Y1</accession>
<feature type="transmembrane region" description="Helical" evidence="6">
    <location>
        <begin position="38"/>
        <end position="60"/>
    </location>
</feature>
<feature type="domain" description="Copper resistance protein D" evidence="7">
    <location>
        <begin position="210"/>
        <end position="310"/>
    </location>
</feature>
<feature type="transmembrane region" description="Helical" evidence="6">
    <location>
        <begin position="80"/>
        <end position="103"/>
    </location>
</feature>
<dbReference type="STRING" id="1807.MOBUDSM44075_02142"/>
<dbReference type="Pfam" id="PF05425">
    <property type="entry name" value="CopD"/>
    <property type="match status" value="1"/>
</dbReference>
<evidence type="ECO:0000256" key="1">
    <source>
        <dbReference type="ARBA" id="ARBA00004651"/>
    </source>
</evidence>
<keyword evidence="3 6" id="KW-0812">Transmembrane</keyword>
<dbReference type="InterPro" id="IPR008457">
    <property type="entry name" value="Cu-R_CopD_dom"/>
</dbReference>
<dbReference type="GO" id="GO:0005886">
    <property type="term" value="C:plasma membrane"/>
    <property type="evidence" value="ECO:0007669"/>
    <property type="project" value="UniProtKB-SubCell"/>
</dbReference>
<keyword evidence="9" id="KW-1185">Reference proteome</keyword>
<dbReference type="PANTHER" id="PTHR34820">
    <property type="entry name" value="INNER MEMBRANE PROTEIN YEBZ"/>
    <property type="match status" value="1"/>
</dbReference>
<evidence type="ECO:0000259" key="7">
    <source>
        <dbReference type="Pfam" id="PF05425"/>
    </source>
</evidence>
<dbReference type="PANTHER" id="PTHR34820:SF4">
    <property type="entry name" value="INNER MEMBRANE PROTEIN YEBZ"/>
    <property type="match status" value="1"/>
</dbReference>
<name>A0A0M2K3Y1_9MYCO</name>
<dbReference type="InterPro" id="IPR032694">
    <property type="entry name" value="CopC/D"/>
</dbReference>
<feature type="transmembrane region" description="Helical" evidence="6">
    <location>
        <begin position="12"/>
        <end position="32"/>
    </location>
</feature>
<gene>
    <name evidence="8" type="ORF">WN67_12515</name>
</gene>
<feature type="transmembrane region" description="Helical" evidence="6">
    <location>
        <begin position="180"/>
        <end position="204"/>
    </location>
</feature>
<feature type="transmembrane region" description="Helical" evidence="6">
    <location>
        <begin position="216"/>
        <end position="238"/>
    </location>
</feature>
<protein>
    <submittedName>
        <fullName evidence="8">Copper resistance protein CopD</fullName>
    </submittedName>
</protein>
<feature type="transmembrane region" description="Helical" evidence="6">
    <location>
        <begin position="123"/>
        <end position="144"/>
    </location>
</feature>
<evidence type="ECO:0000313" key="8">
    <source>
        <dbReference type="EMBL" id="KKF01645.1"/>
    </source>
</evidence>
<dbReference type="EMBL" id="LAUZ02000045">
    <property type="protein sequence ID" value="KKF01645.1"/>
    <property type="molecule type" value="Genomic_DNA"/>
</dbReference>
<feature type="transmembrane region" description="Helical" evidence="6">
    <location>
        <begin position="291"/>
        <end position="312"/>
    </location>
</feature>
<organism evidence="8 9">
    <name type="scientific">Mycolicibacterium obuense</name>
    <dbReference type="NCBI Taxonomy" id="1807"/>
    <lineage>
        <taxon>Bacteria</taxon>
        <taxon>Bacillati</taxon>
        <taxon>Actinomycetota</taxon>
        <taxon>Actinomycetes</taxon>
        <taxon>Mycobacteriales</taxon>
        <taxon>Mycobacteriaceae</taxon>
        <taxon>Mycolicibacterium</taxon>
    </lineage>
</organism>
<dbReference type="GO" id="GO:0006825">
    <property type="term" value="P:copper ion transport"/>
    <property type="evidence" value="ECO:0007669"/>
    <property type="project" value="InterPro"/>
</dbReference>
<evidence type="ECO:0000256" key="3">
    <source>
        <dbReference type="ARBA" id="ARBA00022692"/>
    </source>
</evidence>
<keyword evidence="2" id="KW-1003">Cell membrane</keyword>
<dbReference type="AlphaFoldDB" id="A0A0M2K3Y1"/>
<evidence type="ECO:0000256" key="4">
    <source>
        <dbReference type="ARBA" id="ARBA00022989"/>
    </source>
</evidence>
<evidence type="ECO:0000256" key="2">
    <source>
        <dbReference type="ARBA" id="ARBA00022475"/>
    </source>
</evidence>
<evidence type="ECO:0000313" key="9">
    <source>
        <dbReference type="Proteomes" id="UP000034150"/>
    </source>
</evidence>
<proteinExistence type="predicted"/>
<feature type="transmembrane region" description="Helical" evidence="6">
    <location>
        <begin position="250"/>
        <end position="270"/>
    </location>
</feature>
<feature type="transmembrane region" description="Helical" evidence="6">
    <location>
        <begin position="151"/>
        <end position="168"/>
    </location>
</feature>
<keyword evidence="4 6" id="KW-1133">Transmembrane helix</keyword>
<dbReference type="Proteomes" id="UP000034150">
    <property type="component" value="Unassembled WGS sequence"/>
</dbReference>
<keyword evidence="5 6" id="KW-0472">Membrane</keyword>
<evidence type="ECO:0000256" key="5">
    <source>
        <dbReference type="ARBA" id="ARBA00023136"/>
    </source>
</evidence>
<reference evidence="8 9" key="1">
    <citation type="journal article" date="2015" name="Genome Announc.">
        <title>Draft Genome Sequence of Mycobacterium obuense Strain UC1, Isolated from Patient Sputum.</title>
        <authorList>
            <person name="Greninger A.L."/>
            <person name="Cunningham G."/>
            <person name="Hsu E.D."/>
            <person name="Yu J.M."/>
            <person name="Chiu C.Y."/>
            <person name="Miller S."/>
        </authorList>
    </citation>
    <scope>NUCLEOTIDE SEQUENCE [LARGE SCALE GENOMIC DNA]</scope>
    <source>
        <strain evidence="8 9">UC1</strain>
    </source>
</reference>